<name>A0A7C4XY42_9BACT</name>
<accession>A0A7C4XY42</accession>
<keyword evidence="3 5" id="KW-0067">ATP-binding</keyword>
<dbReference type="SMART" id="SM00382">
    <property type="entry name" value="AAA"/>
    <property type="match status" value="1"/>
</dbReference>
<dbReference type="InterPro" id="IPR003593">
    <property type="entry name" value="AAA+_ATPase"/>
</dbReference>
<feature type="domain" description="ABC transporter" evidence="4">
    <location>
        <begin position="6"/>
        <end position="254"/>
    </location>
</feature>
<keyword evidence="1" id="KW-0813">Transport</keyword>
<dbReference type="GO" id="GO:0016887">
    <property type="term" value="F:ATP hydrolysis activity"/>
    <property type="evidence" value="ECO:0007669"/>
    <property type="project" value="InterPro"/>
</dbReference>
<dbReference type="AlphaFoldDB" id="A0A7C4XY42"/>
<comment type="caution">
    <text evidence="5">The sequence shown here is derived from an EMBL/GenBank/DDBJ whole genome shotgun (WGS) entry which is preliminary data.</text>
</comment>
<dbReference type="GO" id="GO:0005524">
    <property type="term" value="F:ATP binding"/>
    <property type="evidence" value="ECO:0007669"/>
    <property type="project" value="UniProtKB-KW"/>
</dbReference>
<dbReference type="GO" id="GO:0015808">
    <property type="term" value="P:L-alanine transport"/>
    <property type="evidence" value="ECO:0007669"/>
    <property type="project" value="TreeGrafter"/>
</dbReference>
<reference evidence="5" key="1">
    <citation type="journal article" date="2020" name="mSystems">
        <title>Genome- and Community-Level Interaction Insights into Carbon Utilization and Element Cycling Functions of Hydrothermarchaeota in Hydrothermal Sediment.</title>
        <authorList>
            <person name="Zhou Z."/>
            <person name="Liu Y."/>
            <person name="Xu W."/>
            <person name="Pan J."/>
            <person name="Luo Z.H."/>
            <person name="Li M."/>
        </authorList>
    </citation>
    <scope>NUCLEOTIDE SEQUENCE [LARGE SCALE GENOMIC DNA]</scope>
    <source>
        <strain evidence="5">SpSt-794</strain>
    </source>
</reference>
<dbReference type="GO" id="GO:0005304">
    <property type="term" value="F:L-valine transmembrane transporter activity"/>
    <property type="evidence" value="ECO:0007669"/>
    <property type="project" value="TreeGrafter"/>
</dbReference>
<gene>
    <name evidence="5" type="ORF">ENV82_00120</name>
</gene>
<evidence type="ECO:0000259" key="4">
    <source>
        <dbReference type="PROSITE" id="PS50893"/>
    </source>
</evidence>
<dbReference type="GO" id="GO:0005886">
    <property type="term" value="C:plasma membrane"/>
    <property type="evidence" value="ECO:0007669"/>
    <property type="project" value="TreeGrafter"/>
</dbReference>
<dbReference type="GO" id="GO:1903805">
    <property type="term" value="P:L-valine import across plasma membrane"/>
    <property type="evidence" value="ECO:0007669"/>
    <property type="project" value="TreeGrafter"/>
</dbReference>
<dbReference type="PANTHER" id="PTHR45772:SF7">
    <property type="entry name" value="AMINO ACID ABC TRANSPORTER ATP-BINDING PROTEIN"/>
    <property type="match status" value="1"/>
</dbReference>
<dbReference type="GO" id="GO:0042941">
    <property type="term" value="P:D-alanine transmembrane transport"/>
    <property type="evidence" value="ECO:0007669"/>
    <property type="project" value="TreeGrafter"/>
</dbReference>
<organism evidence="5">
    <name type="scientific">Caldisericum exile</name>
    <dbReference type="NCBI Taxonomy" id="693075"/>
    <lineage>
        <taxon>Bacteria</taxon>
        <taxon>Pseudomonadati</taxon>
        <taxon>Caldisericota/Cryosericota group</taxon>
        <taxon>Caldisericota</taxon>
        <taxon>Caldisericia</taxon>
        <taxon>Caldisericales</taxon>
        <taxon>Caldisericaceae</taxon>
        <taxon>Caldisericum</taxon>
    </lineage>
</organism>
<protein>
    <submittedName>
        <fullName evidence="5">ABC transporter ATP-binding protein</fullName>
    </submittedName>
</protein>
<dbReference type="InterPro" id="IPR003439">
    <property type="entry name" value="ABC_transporter-like_ATP-bd"/>
</dbReference>
<dbReference type="Gene3D" id="3.40.50.300">
    <property type="entry name" value="P-loop containing nucleotide triphosphate hydrolases"/>
    <property type="match status" value="1"/>
</dbReference>
<dbReference type="FunFam" id="3.40.50.300:FF:000421">
    <property type="entry name" value="Branched-chain amino acid ABC transporter ATP-binding protein"/>
    <property type="match status" value="1"/>
</dbReference>
<dbReference type="Pfam" id="PF12399">
    <property type="entry name" value="BCA_ABC_TP_C"/>
    <property type="match status" value="1"/>
</dbReference>
<dbReference type="Pfam" id="PF00005">
    <property type="entry name" value="ABC_tran"/>
    <property type="match status" value="1"/>
</dbReference>
<sequence length="260" mass="29597">MQQVVLRIDSLTHYFGGLRAVHNFNLELPEGALWGLIGPNGAGKTTIFNLITGVYIPTEGKIYFEDRDITRYKPHEVIGVGIARTFQNLRIFGNLTALDNIRIAGHYRLGYGLTDALLRTPAYYREEKSVTEESLELLDLFKLKDKAYLPAKALPYGELRRLEIARALATHPKLLLLDEPAAGMNPKEVYDLMEMILWIRDHFKITIYLIEHHMKVVMGICERIKVMDFGETIAEGTSTEIQNDPRVIEAYLGRKAHVKS</sequence>
<keyword evidence="2" id="KW-0547">Nucleotide-binding</keyword>
<dbReference type="GO" id="GO:0015192">
    <property type="term" value="F:L-phenylalanine transmembrane transporter activity"/>
    <property type="evidence" value="ECO:0007669"/>
    <property type="project" value="TreeGrafter"/>
</dbReference>
<dbReference type="InterPro" id="IPR051120">
    <property type="entry name" value="ABC_AA/LPS_Transport"/>
</dbReference>
<dbReference type="EMBL" id="DTHV01000006">
    <property type="protein sequence ID" value="HGW59839.1"/>
    <property type="molecule type" value="Genomic_DNA"/>
</dbReference>
<proteinExistence type="predicted"/>
<evidence type="ECO:0000313" key="5">
    <source>
        <dbReference type="EMBL" id="HGW59839.1"/>
    </source>
</evidence>
<evidence type="ECO:0000256" key="2">
    <source>
        <dbReference type="ARBA" id="ARBA00022741"/>
    </source>
</evidence>
<evidence type="ECO:0000256" key="3">
    <source>
        <dbReference type="ARBA" id="ARBA00022840"/>
    </source>
</evidence>
<evidence type="ECO:0000256" key="1">
    <source>
        <dbReference type="ARBA" id="ARBA00022448"/>
    </source>
</evidence>
<dbReference type="CDD" id="cd03219">
    <property type="entry name" value="ABC_Mj1267_LivG_branched"/>
    <property type="match status" value="1"/>
</dbReference>
<dbReference type="GO" id="GO:0015188">
    <property type="term" value="F:L-isoleucine transmembrane transporter activity"/>
    <property type="evidence" value="ECO:0007669"/>
    <property type="project" value="TreeGrafter"/>
</dbReference>
<dbReference type="GO" id="GO:1903806">
    <property type="term" value="P:L-isoleucine import across plasma membrane"/>
    <property type="evidence" value="ECO:0007669"/>
    <property type="project" value="TreeGrafter"/>
</dbReference>
<dbReference type="PANTHER" id="PTHR45772">
    <property type="entry name" value="CONSERVED COMPONENT OF ABC TRANSPORTER FOR NATURAL AMINO ACIDS-RELATED"/>
    <property type="match status" value="1"/>
</dbReference>
<dbReference type="InterPro" id="IPR032823">
    <property type="entry name" value="BCA_ABC_TP_C"/>
</dbReference>
<dbReference type="PROSITE" id="PS50893">
    <property type="entry name" value="ABC_TRANSPORTER_2"/>
    <property type="match status" value="1"/>
</dbReference>
<dbReference type="SUPFAM" id="SSF52540">
    <property type="entry name" value="P-loop containing nucleoside triphosphate hydrolases"/>
    <property type="match status" value="1"/>
</dbReference>
<dbReference type="InterPro" id="IPR027417">
    <property type="entry name" value="P-loop_NTPase"/>
</dbReference>